<evidence type="ECO:0000259" key="5">
    <source>
        <dbReference type="Pfam" id="PF03015"/>
    </source>
</evidence>
<sequence length="452" mass="51669">MAAFNKISSTYKPVAEYYAGKSLFITGGTGFLGKVLIEKLLYSCKDIDKIYILVRNKNNIEVNKRMNQMLNNPLFTRLKQNKADCLTKLIPIVGDITERNLGMTPADERLLIEKVSVVFHSAATVQFNDPLPEAVRVNVEGTKNIIDFCHKLKNIDMLVHISTIYANCNRKIIEEIVYPPPVDFTELNTYIQTVSCDEKTTTNILGNKPNTYTFTKAIAESLIEKEHGKIPTVIIRPSIVGPIKNDPYPGWLDNWFGGTSLFWYTSIGLLRILPGSADGVVDIIPVDYVCNLMIVAAVKCQRSKLLHVYNSCTSECNPVTMNELTKLVLQEKNNNYFTYPKVHFTTSKNMMMLLSFVLETIPAYVGDIWLWITGRKMRLVKLHSIMNNHREKLEYFTSNYWQARCNNTKSLIVSLSDVDRKTFCCDSTDINWKEYIQTYLVGIRKYLLRSND</sequence>
<keyword evidence="7" id="KW-1185">Reference proteome</keyword>
<dbReference type="GO" id="GO:0080019">
    <property type="term" value="F:alcohol-forming very long-chain fatty acyl-CoA reductase activity"/>
    <property type="evidence" value="ECO:0007669"/>
    <property type="project" value="InterPro"/>
</dbReference>
<dbReference type="Proteomes" id="UP001652740">
    <property type="component" value="Unplaced"/>
</dbReference>
<dbReference type="GO" id="GO:0005777">
    <property type="term" value="C:peroxisome"/>
    <property type="evidence" value="ECO:0007669"/>
    <property type="project" value="TreeGrafter"/>
</dbReference>
<evidence type="ECO:0000256" key="3">
    <source>
        <dbReference type="ARBA" id="ARBA00023098"/>
    </source>
</evidence>
<dbReference type="Gene3D" id="3.40.50.720">
    <property type="entry name" value="NAD(P)-binding Rossmann-like Domain"/>
    <property type="match status" value="1"/>
</dbReference>
<dbReference type="PANTHER" id="PTHR11011">
    <property type="entry name" value="MALE STERILITY PROTEIN 2-RELATED"/>
    <property type="match status" value="1"/>
</dbReference>
<dbReference type="CDD" id="cd09071">
    <property type="entry name" value="FAR_C"/>
    <property type="match status" value="1"/>
</dbReference>
<keyword evidence="4" id="KW-0521">NADP</keyword>
<dbReference type="InterPro" id="IPR033640">
    <property type="entry name" value="FAR_C"/>
</dbReference>
<evidence type="ECO:0000259" key="6">
    <source>
        <dbReference type="Pfam" id="PF07993"/>
    </source>
</evidence>
<dbReference type="EC" id="1.2.1.84" evidence="4"/>
<evidence type="ECO:0000313" key="7">
    <source>
        <dbReference type="Proteomes" id="UP001652740"/>
    </source>
</evidence>
<evidence type="ECO:0000256" key="2">
    <source>
        <dbReference type="ARBA" id="ARBA00022516"/>
    </source>
</evidence>
<proteinExistence type="inferred from homology"/>
<evidence type="ECO:0000256" key="4">
    <source>
        <dbReference type="RuleBase" id="RU363097"/>
    </source>
</evidence>
<dbReference type="RefSeq" id="XP_052748771.1">
    <property type="nucleotide sequence ID" value="XM_052892811.1"/>
</dbReference>
<dbReference type="AlphaFoldDB" id="A0A6J1W9U6"/>
<reference evidence="8 9" key="1">
    <citation type="submission" date="2025-05" db="UniProtKB">
        <authorList>
            <consortium name="RefSeq"/>
        </authorList>
    </citation>
    <scope>IDENTIFICATION</scope>
    <source>
        <tissue evidence="8 9">Whole larvae</tissue>
    </source>
</reference>
<feature type="transmembrane region" description="Helical" evidence="4">
    <location>
        <begin position="350"/>
        <end position="372"/>
    </location>
</feature>
<dbReference type="Pfam" id="PF07993">
    <property type="entry name" value="NAD_binding_4"/>
    <property type="match status" value="1"/>
</dbReference>
<dbReference type="GeneID" id="113510255"/>
<dbReference type="KEGG" id="gmw:113510255"/>
<keyword evidence="4" id="KW-0472">Membrane</keyword>
<dbReference type="RefSeq" id="XP_026749510.2">
    <property type="nucleotide sequence ID" value="XM_026893709.3"/>
</dbReference>
<protein>
    <recommendedName>
        <fullName evidence="4">Fatty acyl-CoA reductase</fullName>
        <ecNumber evidence="4">1.2.1.84</ecNumber>
    </recommendedName>
</protein>
<dbReference type="CDD" id="cd05236">
    <property type="entry name" value="FAR-N_SDR_e"/>
    <property type="match status" value="1"/>
</dbReference>
<gene>
    <name evidence="8 9" type="primary">LOC113510255</name>
</gene>
<evidence type="ECO:0000256" key="1">
    <source>
        <dbReference type="ARBA" id="ARBA00005928"/>
    </source>
</evidence>
<evidence type="ECO:0000313" key="9">
    <source>
        <dbReference type="RefSeq" id="XP_052748771.1"/>
    </source>
</evidence>
<comment type="function">
    <text evidence="4">Catalyzes the reduction of fatty acyl-CoA to fatty alcohols.</text>
</comment>
<keyword evidence="4" id="KW-0560">Oxidoreductase</keyword>
<dbReference type="GO" id="GO:0035336">
    <property type="term" value="P:long-chain fatty-acyl-CoA metabolic process"/>
    <property type="evidence" value="ECO:0007669"/>
    <property type="project" value="TreeGrafter"/>
</dbReference>
<dbReference type="GO" id="GO:0016020">
    <property type="term" value="C:membrane"/>
    <property type="evidence" value="ECO:0007669"/>
    <property type="project" value="UniProtKB-SubCell"/>
</dbReference>
<dbReference type="InterPro" id="IPR013120">
    <property type="entry name" value="FAR_NAD-bd"/>
</dbReference>
<evidence type="ECO:0000313" key="8">
    <source>
        <dbReference type="RefSeq" id="XP_026749510.2"/>
    </source>
</evidence>
<feature type="domain" description="Fatty acyl-CoA reductase C-terminal" evidence="5">
    <location>
        <begin position="359"/>
        <end position="449"/>
    </location>
</feature>
<keyword evidence="3 4" id="KW-0443">Lipid metabolism</keyword>
<dbReference type="InParanoid" id="A0A6J1W9U6"/>
<comment type="catalytic activity">
    <reaction evidence="4">
        <text>a long-chain fatty acyl-CoA + 2 NADPH + 2 H(+) = a long-chain primary fatty alcohol + 2 NADP(+) + CoA</text>
        <dbReference type="Rhea" id="RHEA:52716"/>
        <dbReference type="ChEBI" id="CHEBI:15378"/>
        <dbReference type="ChEBI" id="CHEBI:57287"/>
        <dbReference type="ChEBI" id="CHEBI:57783"/>
        <dbReference type="ChEBI" id="CHEBI:58349"/>
        <dbReference type="ChEBI" id="CHEBI:77396"/>
        <dbReference type="ChEBI" id="CHEBI:83139"/>
        <dbReference type="EC" id="1.2.1.84"/>
    </reaction>
</comment>
<keyword evidence="4" id="KW-1133">Transmembrane helix</keyword>
<name>A0A6J1W9U6_GALME</name>
<keyword evidence="2 4" id="KW-0444">Lipid biosynthesis</keyword>
<dbReference type="InterPro" id="IPR036291">
    <property type="entry name" value="NAD(P)-bd_dom_sf"/>
</dbReference>
<dbReference type="PANTHER" id="PTHR11011:SF45">
    <property type="entry name" value="FATTY ACYL-COA REDUCTASE CG8306-RELATED"/>
    <property type="match status" value="1"/>
</dbReference>
<dbReference type="Pfam" id="PF03015">
    <property type="entry name" value="Sterile"/>
    <property type="match status" value="1"/>
</dbReference>
<dbReference type="SUPFAM" id="SSF51735">
    <property type="entry name" value="NAD(P)-binding Rossmann-fold domains"/>
    <property type="match status" value="1"/>
</dbReference>
<organism evidence="7 8">
    <name type="scientific">Galleria mellonella</name>
    <name type="common">Greater wax moth</name>
    <dbReference type="NCBI Taxonomy" id="7137"/>
    <lineage>
        <taxon>Eukaryota</taxon>
        <taxon>Metazoa</taxon>
        <taxon>Ecdysozoa</taxon>
        <taxon>Arthropoda</taxon>
        <taxon>Hexapoda</taxon>
        <taxon>Insecta</taxon>
        <taxon>Pterygota</taxon>
        <taxon>Neoptera</taxon>
        <taxon>Endopterygota</taxon>
        <taxon>Lepidoptera</taxon>
        <taxon>Glossata</taxon>
        <taxon>Ditrysia</taxon>
        <taxon>Pyraloidea</taxon>
        <taxon>Pyralidae</taxon>
        <taxon>Galleriinae</taxon>
        <taxon>Galleria</taxon>
    </lineage>
</organism>
<feature type="domain" description="Thioester reductase (TE)" evidence="6">
    <location>
        <begin position="25"/>
        <end position="293"/>
    </location>
</feature>
<dbReference type="InterPro" id="IPR026055">
    <property type="entry name" value="FAR"/>
</dbReference>
<dbReference type="GO" id="GO:0102965">
    <property type="term" value="F:alcohol-forming long-chain fatty acyl-CoA reductase activity"/>
    <property type="evidence" value="ECO:0007669"/>
    <property type="project" value="UniProtKB-EC"/>
</dbReference>
<comment type="similarity">
    <text evidence="1 4">Belongs to the fatty acyl-CoA reductase family.</text>
</comment>
<accession>A0A6J1W9U6</accession>
<keyword evidence="4" id="KW-0812">Transmembrane</keyword>